<feature type="domain" description="Aminotransferase class I/classII large" evidence="7">
    <location>
        <begin position="25"/>
        <end position="346"/>
    </location>
</feature>
<dbReference type="Proteomes" id="UP000460257">
    <property type="component" value="Unassembled WGS sequence"/>
</dbReference>
<dbReference type="Gene3D" id="3.90.1150.10">
    <property type="entry name" value="Aspartate Aminotransferase, domain 1"/>
    <property type="match status" value="1"/>
</dbReference>
<keyword evidence="9" id="KW-1185">Reference proteome</keyword>
<evidence type="ECO:0000256" key="1">
    <source>
        <dbReference type="ARBA" id="ARBA00001933"/>
    </source>
</evidence>
<evidence type="ECO:0000256" key="5">
    <source>
        <dbReference type="ARBA" id="ARBA00022898"/>
    </source>
</evidence>
<dbReference type="GO" id="GO:0030170">
    <property type="term" value="F:pyridoxal phosphate binding"/>
    <property type="evidence" value="ECO:0007669"/>
    <property type="project" value="InterPro"/>
</dbReference>
<protein>
    <recommendedName>
        <fullName evidence="6">Histidinol-phosphate aminotransferase</fullName>
        <ecNumber evidence="6">2.6.1.9</ecNumber>
    </recommendedName>
    <alternativeName>
        <fullName evidence="6">Imidazole acetol-phosphate transaminase</fullName>
    </alternativeName>
</protein>
<keyword evidence="4 6" id="KW-0808">Transferase</keyword>
<dbReference type="UniPathway" id="UPA00031">
    <property type="reaction ID" value="UER00012"/>
</dbReference>
<comment type="caution">
    <text evidence="8">The sequence shown here is derived from an EMBL/GenBank/DDBJ whole genome shotgun (WGS) entry which is preliminary data.</text>
</comment>
<gene>
    <name evidence="6" type="primary">hisC</name>
    <name evidence="8" type="ORF">FRC54_06110</name>
</gene>
<dbReference type="GO" id="GO:0004400">
    <property type="term" value="F:histidinol-phosphate transaminase activity"/>
    <property type="evidence" value="ECO:0007669"/>
    <property type="project" value="UniProtKB-UniRule"/>
</dbReference>
<proteinExistence type="inferred from homology"/>
<dbReference type="GO" id="GO:0000105">
    <property type="term" value="P:L-histidine biosynthetic process"/>
    <property type="evidence" value="ECO:0007669"/>
    <property type="project" value="UniProtKB-UniRule"/>
</dbReference>
<evidence type="ECO:0000313" key="9">
    <source>
        <dbReference type="Proteomes" id="UP000460257"/>
    </source>
</evidence>
<name>A0A6N7J0X8_9FIRM</name>
<dbReference type="PANTHER" id="PTHR43643">
    <property type="entry name" value="HISTIDINOL-PHOSPHATE AMINOTRANSFERASE 2"/>
    <property type="match status" value="1"/>
</dbReference>
<keyword evidence="6" id="KW-0028">Amino-acid biosynthesis</keyword>
<dbReference type="EMBL" id="VOGC01000006">
    <property type="protein sequence ID" value="MQN01489.1"/>
    <property type="molecule type" value="Genomic_DNA"/>
</dbReference>
<feature type="modified residue" description="N6-(pyridoxal phosphate)lysine" evidence="6">
    <location>
        <position position="210"/>
    </location>
</feature>
<evidence type="ECO:0000256" key="4">
    <source>
        <dbReference type="ARBA" id="ARBA00022679"/>
    </source>
</evidence>
<comment type="catalytic activity">
    <reaction evidence="6">
        <text>L-histidinol phosphate + 2-oxoglutarate = 3-(imidazol-4-yl)-2-oxopropyl phosphate + L-glutamate</text>
        <dbReference type="Rhea" id="RHEA:23744"/>
        <dbReference type="ChEBI" id="CHEBI:16810"/>
        <dbReference type="ChEBI" id="CHEBI:29985"/>
        <dbReference type="ChEBI" id="CHEBI:57766"/>
        <dbReference type="ChEBI" id="CHEBI:57980"/>
        <dbReference type="EC" id="2.6.1.9"/>
    </reaction>
</comment>
<dbReference type="InterPro" id="IPR015424">
    <property type="entry name" value="PyrdxlP-dep_Trfase"/>
</dbReference>
<dbReference type="InterPro" id="IPR004839">
    <property type="entry name" value="Aminotransferase_I/II_large"/>
</dbReference>
<dbReference type="NCBIfam" id="TIGR01141">
    <property type="entry name" value="hisC"/>
    <property type="match status" value="1"/>
</dbReference>
<reference evidence="8" key="1">
    <citation type="journal article" date="2020" name="Appl. Environ. Microbiol.">
        <title>Medium-Chain Fatty Acid Synthesis by 'Candidatus Weimeria bifida' gen. nov., sp. nov., and 'Candidatus Pseudoramibacter fermentans' sp. nov.</title>
        <authorList>
            <person name="Scarborough M.J."/>
            <person name="Myers K.S."/>
            <person name="Donohue T.J."/>
            <person name="Noguera D.R."/>
        </authorList>
    </citation>
    <scope>NUCLEOTIDE SEQUENCE</scope>
    <source>
        <strain evidence="8">LCO1.1</strain>
    </source>
</reference>
<dbReference type="SUPFAM" id="SSF53383">
    <property type="entry name" value="PLP-dependent transferases"/>
    <property type="match status" value="1"/>
</dbReference>
<accession>A0A6N7J0X8</accession>
<organism evidence="8 9">
    <name type="scientific">Candidatus Weimeria bifida</name>
    <dbReference type="NCBI Taxonomy" id="2599074"/>
    <lineage>
        <taxon>Bacteria</taxon>
        <taxon>Bacillati</taxon>
        <taxon>Bacillota</taxon>
        <taxon>Clostridia</taxon>
        <taxon>Lachnospirales</taxon>
        <taxon>Lachnospiraceae</taxon>
        <taxon>Candidatus Weimeria</taxon>
    </lineage>
</organism>
<keyword evidence="5 6" id="KW-0663">Pyridoxal phosphate</keyword>
<evidence type="ECO:0000259" key="7">
    <source>
        <dbReference type="Pfam" id="PF00155"/>
    </source>
</evidence>
<dbReference type="Pfam" id="PF00155">
    <property type="entry name" value="Aminotran_1_2"/>
    <property type="match status" value="1"/>
</dbReference>
<keyword evidence="3 6" id="KW-0032">Aminotransferase</keyword>
<dbReference type="InterPro" id="IPR005861">
    <property type="entry name" value="HisP_aminotrans"/>
</dbReference>
<dbReference type="Gene3D" id="3.40.640.10">
    <property type="entry name" value="Type I PLP-dependent aspartate aminotransferase-like (Major domain)"/>
    <property type="match status" value="1"/>
</dbReference>
<comment type="cofactor">
    <cofactor evidence="1 6">
        <name>pyridoxal 5'-phosphate</name>
        <dbReference type="ChEBI" id="CHEBI:597326"/>
    </cofactor>
</comment>
<dbReference type="PANTHER" id="PTHR43643:SF3">
    <property type="entry name" value="HISTIDINOL-PHOSPHATE AMINOTRANSFERASE"/>
    <property type="match status" value="1"/>
</dbReference>
<evidence type="ECO:0000256" key="3">
    <source>
        <dbReference type="ARBA" id="ARBA00022576"/>
    </source>
</evidence>
<dbReference type="InterPro" id="IPR015422">
    <property type="entry name" value="PyrdxlP-dep_Trfase_small"/>
</dbReference>
<dbReference type="InterPro" id="IPR015421">
    <property type="entry name" value="PyrdxlP-dep_Trfase_major"/>
</dbReference>
<evidence type="ECO:0000256" key="2">
    <source>
        <dbReference type="ARBA" id="ARBA00011738"/>
    </source>
</evidence>
<comment type="subunit">
    <text evidence="2 6">Homodimer.</text>
</comment>
<dbReference type="CDD" id="cd00609">
    <property type="entry name" value="AAT_like"/>
    <property type="match status" value="1"/>
</dbReference>
<evidence type="ECO:0000313" key="8">
    <source>
        <dbReference type="EMBL" id="MQN01489.1"/>
    </source>
</evidence>
<comment type="similarity">
    <text evidence="6">Belongs to the class-II pyridoxal-phosphate-dependent aminotransferase family. Histidinol-phosphate aminotransferase subfamily.</text>
</comment>
<comment type="pathway">
    <text evidence="6">Amino-acid biosynthesis; L-histidine biosynthesis; L-histidine from 5-phospho-alpha-D-ribose 1-diphosphate: step 7/9.</text>
</comment>
<dbReference type="HAMAP" id="MF_01023">
    <property type="entry name" value="HisC_aminotrans_2"/>
    <property type="match status" value="1"/>
</dbReference>
<dbReference type="EC" id="2.6.1.9" evidence="6"/>
<sequence length="357" mass="40457">MSYFLLDEFKNSTPYQPGEMPNDRDYLKLNANESSYPPSPKVLDAMTVAEVNSVTHYCDPHYVSLRKAIGSIYDLSYKNIFVGNGADEVLSFAMMSFFRRGMKVCFPDITYDFYRTYAVTYGLDYKQFPLKDDYSIDVNDYINTDRDVILANPNNPTGQALSVSDIEKIVSANPYRMVLIDEAYVDYGNESCVPLISRYSNLIIVQTFSKSRNMPGARIGFAIASSDIIKDMERVKFSFNPFNLSTLAIAGGTAAALDEEYMSLCVGKIKYTREWFEDELEKLGFNVYRTETNFVFFQPKGISAADLTAQLKANGILVRYYDEKRLDTFVRITIGTEAEMERVLVTIRKIIGVSNAA</sequence>
<dbReference type="InterPro" id="IPR050106">
    <property type="entry name" value="HistidinolP_aminotransfase"/>
</dbReference>
<dbReference type="AlphaFoldDB" id="A0A6N7J0X8"/>
<keyword evidence="6" id="KW-0368">Histidine biosynthesis</keyword>
<evidence type="ECO:0000256" key="6">
    <source>
        <dbReference type="HAMAP-Rule" id="MF_01023"/>
    </source>
</evidence>